<gene>
    <name evidence="5" type="ORF">MONBRDRAFT_31102</name>
</gene>
<evidence type="ECO:0000256" key="2">
    <source>
        <dbReference type="ARBA" id="ARBA00023054"/>
    </source>
</evidence>
<dbReference type="EMBL" id="CH991544">
    <property type="protein sequence ID" value="EDQ91651.1"/>
    <property type="molecule type" value="Genomic_DNA"/>
</dbReference>
<reference evidence="5 6" key="1">
    <citation type="journal article" date="2008" name="Nature">
        <title>The genome of the choanoflagellate Monosiga brevicollis and the origin of metazoans.</title>
        <authorList>
            <consortium name="JGI Sequencing"/>
            <person name="King N."/>
            <person name="Westbrook M.J."/>
            <person name="Young S.L."/>
            <person name="Kuo A."/>
            <person name="Abedin M."/>
            <person name="Chapman J."/>
            <person name="Fairclough S."/>
            <person name="Hellsten U."/>
            <person name="Isogai Y."/>
            <person name="Letunic I."/>
            <person name="Marr M."/>
            <person name="Pincus D."/>
            <person name="Putnam N."/>
            <person name="Rokas A."/>
            <person name="Wright K.J."/>
            <person name="Zuzow R."/>
            <person name="Dirks W."/>
            <person name="Good M."/>
            <person name="Goodstein D."/>
            <person name="Lemons D."/>
            <person name="Li W."/>
            <person name="Lyons J.B."/>
            <person name="Morris A."/>
            <person name="Nichols S."/>
            <person name="Richter D.J."/>
            <person name="Salamov A."/>
            <person name="Bork P."/>
            <person name="Lim W.A."/>
            <person name="Manning G."/>
            <person name="Miller W.T."/>
            <person name="McGinnis W."/>
            <person name="Shapiro H."/>
            <person name="Tjian R."/>
            <person name="Grigoriev I.V."/>
            <person name="Rokhsar D."/>
        </authorList>
    </citation>
    <scope>NUCLEOTIDE SEQUENCE [LARGE SCALE GENOMIC DNA]</scope>
    <source>
        <strain evidence="6">MX1 / ATCC 50154</strain>
    </source>
</reference>
<dbReference type="PANTHER" id="PTHR16650:SF6">
    <property type="entry name" value="GH21622P"/>
    <property type="match status" value="1"/>
</dbReference>
<keyword evidence="2" id="KW-0175">Coiled coil</keyword>
<feature type="compositionally biased region" description="Low complexity" evidence="3">
    <location>
        <begin position="305"/>
        <end position="320"/>
    </location>
</feature>
<feature type="compositionally biased region" description="Basic and acidic residues" evidence="3">
    <location>
        <begin position="379"/>
        <end position="499"/>
    </location>
</feature>
<feature type="compositionally biased region" description="Polar residues" evidence="3">
    <location>
        <begin position="584"/>
        <end position="593"/>
    </location>
</feature>
<feature type="compositionally biased region" description="Low complexity" evidence="3">
    <location>
        <begin position="360"/>
        <end position="378"/>
    </location>
</feature>
<dbReference type="Proteomes" id="UP000001357">
    <property type="component" value="Unassembled WGS sequence"/>
</dbReference>
<dbReference type="RefSeq" id="XP_001742937.1">
    <property type="nucleotide sequence ID" value="XM_001742885.1"/>
</dbReference>
<evidence type="ECO:0000259" key="4">
    <source>
        <dbReference type="Pfam" id="PF15619"/>
    </source>
</evidence>
<dbReference type="InterPro" id="IPR026188">
    <property type="entry name" value="Lebercilin-like"/>
</dbReference>
<comment type="similarity">
    <text evidence="1">Belongs to the LCA5 family.</text>
</comment>
<dbReference type="STRING" id="81824.A9URR4"/>
<feature type="region of interest" description="Disordered" evidence="3">
    <location>
        <begin position="520"/>
        <end position="677"/>
    </location>
</feature>
<dbReference type="Gene3D" id="1.10.287.1490">
    <property type="match status" value="1"/>
</dbReference>
<sequence>MSDAESDFKMYSDDFDTEDEQRLPVAAQAPRRQPAPPSTTNGTSNGKVRRRKVSTKPSRGGPRRVVSSAEREYQNGLQSRLQAAEKENQELRRELKLLEKIQRRQTKAIDQYEGSNSELPSQLRQREEELRALREQMRNLKARNTELEASHQKKDKHMQQVRDKARRLESLVKDKDLLEAATATERVHQLEQELQTKNEAVSKLQHHCDLLQKQLARAEASQGKQVSQVKGEVSHLERRIEELEDKLAARDRQLEKLNILAARDRRAPVMEARADNTPAKPAIAREATRSAFMTNPSPSPPRSPPTKAQAQAPSQPAVAPVRRKQPALPQAAKEPAPRAPVAASPSPVPDVQNFSLPESPTRTVTPAQATPRTTTAGFDADRDARERAEQEARERLEKEARGRVEQEARERAEQEARERLEKEARDRAEQEARERLEKEARERLEKEARERAEQEARERLEKEARERAEQEARERLENEARERAEQEARAKAEQDAAEARRKKDALLAKLQAIDDVTDVGSTTAPAPTAAAAPAPIPNAGSGVPLWMQAGPRKAREVPDSVQNLHQGKPARPDLLEDFRDRKAVTSQRPTGTNGPLPDFLTSAPKSSKGPIGTSAGSAQNALSFFDNAATKPRGGGNTALPWEQKAAAASVVEAPSVAATSAPAPSSASSSLPWLQGPACTRAAPKARSFLDDNLESIAI</sequence>
<dbReference type="GeneID" id="5888492"/>
<dbReference type="KEGG" id="mbr:MONBRDRAFT_31102"/>
<feature type="region of interest" description="Disordered" evidence="3">
    <location>
        <begin position="273"/>
        <end position="499"/>
    </location>
</feature>
<dbReference type="PANTHER" id="PTHR16650">
    <property type="entry name" value="C21ORF13-RELATED"/>
    <property type="match status" value="1"/>
</dbReference>
<feature type="region of interest" description="Disordered" evidence="3">
    <location>
        <begin position="140"/>
        <end position="162"/>
    </location>
</feature>
<feature type="region of interest" description="Disordered" evidence="3">
    <location>
        <begin position="1"/>
        <end position="88"/>
    </location>
</feature>
<feature type="compositionally biased region" description="Low complexity" evidence="3">
    <location>
        <begin position="522"/>
        <end position="533"/>
    </location>
</feature>
<dbReference type="OMA" id="HANEVRA"/>
<dbReference type="InterPro" id="IPR028933">
    <property type="entry name" value="Lebercilin_dom"/>
</dbReference>
<feature type="compositionally biased region" description="Low complexity" evidence="3">
    <location>
        <begin position="646"/>
        <end position="671"/>
    </location>
</feature>
<dbReference type="Pfam" id="PF15619">
    <property type="entry name" value="Lebercilin"/>
    <property type="match status" value="1"/>
</dbReference>
<keyword evidence="6" id="KW-1185">Reference proteome</keyword>
<evidence type="ECO:0000313" key="6">
    <source>
        <dbReference type="Proteomes" id="UP000001357"/>
    </source>
</evidence>
<dbReference type="InParanoid" id="A9URR4"/>
<feature type="compositionally biased region" description="Basic and acidic residues" evidence="3">
    <location>
        <begin position="570"/>
        <end position="583"/>
    </location>
</feature>
<accession>A9URR4</accession>
<feature type="domain" description="Lebercilin" evidence="4">
    <location>
        <begin position="63"/>
        <end position="254"/>
    </location>
</feature>
<evidence type="ECO:0000256" key="3">
    <source>
        <dbReference type="SAM" id="MobiDB-lite"/>
    </source>
</evidence>
<dbReference type="AlphaFoldDB" id="A9URR4"/>
<proteinExistence type="inferred from homology"/>
<dbReference type="GO" id="GO:0005930">
    <property type="term" value="C:axoneme"/>
    <property type="evidence" value="ECO:0000318"/>
    <property type="project" value="GO_Central"/>
</dbReference>
<feature type="compositionally biased region" description="Basic and acidic residues" evidence="3">
    <location>
        <begin position="1"/>
        <end position="12"/>
    </location>
</feature>
<organism evidence="5 6">
    <name type="scientific">Monosiga brevicollis</name>
    <name type="common">Choanoflagellate</name>
    <dbReference type="NCBI Taxonomy" id="81824"/>
    <lineage>
        <taxon>Eukaryota</taxon>
        <taxon>Choanoflagellata</taxon>
        <taxon>Craspedida</taxon>
        <taxon>Salpingoecidae</taxon>
        <taxon>Monosiga</taxon>
    </lineage>
</organism>
<evidence type="ECO:0000256" key="1">
    <source>
        <dbReference type="ARBA" id="ARBA00010229"/>
    </source>
</evidence>
<protein>
    <recommendedName>
        <fullName evidence="4">Lebercilin domain-containing protein</fullName>
    </recommendedName>
</protein>
<name>A9URR4_MONBE</name>
<evidence type="ECO:0000313" key="5">
    <source>
        <dbReference type="EMBL" id="EDQ91651.1"/>
    </source>
</evidence>
<dbReference type="GO" id="GO:0042073">
    <property type="term" value="P:intraciliary transport"/>
    <property type="evidence" value="ECO:0000318"/>
    <property type="project" value="GO_Central"/>
</dbReference>